<gene>
    <name evidence="2" type="ORF">BGZ65_007895</name>
</gene>
<dbReference type="Pfam" id="PF03184">
    <property type="entry name" value="DDE_1"/>
    <property type="match status" value="1"/>
</dbReference>
<dbReference type="OrthoDB" id="2443471at2759"/>
<reference evidence="2" key="1">
    <citation type="journal article" date="2020" name="Fungal Divers.">
        <title>Resolving the Mortierellaceae phylogeny through synthesis of multi-gene phylogenetics and phylogenomics.</title>
        <authorList>
            <person name="Vandepol N."/>
            <person name="Liber J."/>
            <person name="Desiro A."/>
            <person name="Na H."/>
            <person name="Kennedy M."/>
            <person name="Barry K."/>
            <person name="Grigoriev I.V."/>
            <person name="Miller A.N."/>
            <person name="O'Donnell K."/>
            <person name="Stajich J.E."/>
            <person name="Bonito G."/>
        </authorList>
    </citation>
    <scope>NUCLEOTIDE SEQUENCE</scope>
    <source>
        <strain evidence="2">MES-2147</strain>
    </source>
</reference>
<proteinExistence type="predicted"/>
<organism evidence="2 3">
    <name type="scientific">Modicella reniformis</name>
    <dbReference type="NCBI Taxonomy" id="1440133"/>
    <lineage>
        <taxon>Eukaryota</taxon>
        <taxon>Fungi</taxon>
        <taxon>Fungi incertae sedis</taxon>
        <taxon>Mucoromycota</taxon>
        <taxon>Mortierellomycotina</taxon>
        <taxon>Mortierellomycetes</taxon>
        <taxon>Mortierellales</taxon>
        <taxon>Mortierellaceae</taxon>
        <taxon>Modicella</taxon>
    </lineage>
</organism>
<dbReference type="AlphaFoldDB" id="A0A9P6MFD7"/>
<comment type="caution">
    <text evidence="2">The sequence shown here is derived from an EMBL/GenBank/DDBJ whole genome shotgun (WGS) entry which is preliminary data.</text>
</comment>
<evidence type="ECO:0000313" key="2">
    <source>
        <dbReference type="EMBL" id="KAF9996521.1"/>
    </source>
</evidence>
<name>A0A9P6MFD7_9FUNG</name>
<dbReference type="InterPro" id="IPR004875">
    <property type="entry name" value="DDE_SF_endonuclease_dom"/>
</dbReference>
<evidence type="ECO:0000313" key="3">
    <source>
        <dbReference type="Proteomes" id="UP000749646"/>
    </source>
</evidence>
<keyword evidence="3" id="KW-1185">Reference proteome</keyword>
<dbReference type="Proteomes" id="UP000749646">
    <property type="component" value="Unassembled WGS sequence"/>
</dbReference>
<dbReference type="GO" id="GO:0003676">
    <property type="term" value="F:nucleic acid binding"/>
    <property type="evidence" value="ECO:0007669"/>
    <property type="project" value="InterPro"/>
</dbReference>
<evidence type="ECO:0000259" key="1">
    <source>
        <dbReference type="Pfam" id="PF03184"/>
    </source>
</evidence>
<protein>
    <recommendedName>
        <fullName evidence="1">DDE-1 domain-containing protein</fullName>
    </recommendedName>
</protein>
<sequence length="230" mass="26334">MMKPHVTMRGIFDSNFEYPNFRSFQNRRSILIHPDVEDRVISSLKEWLTKFDGGLNRPIVLFLDQVVWDTLTSDPGSLNESQQQLEFAPMGAIKHSQSFEASLRNITIVKVPTPFASCLPMPVGLAKAFKRNYLRSYLEKYGQAGSMFKSETYLEMIRHAWNGVQRSTVQHSFEKILGPTSQFPMDPLKSSQVDPIQPASEKLRNYGIIYSGPSSRNFESEDMRFKRNGS</sequence>
<feature type="domain" description="DDE-1" evidence="1">
    <location>
        <begin position="98"/>
        <end position="173"/>
    </location>
</feature>
<dbReference type="EMBL" id="JAAAHW010001151">
    <property type="protein sequence ID" value="KAF9996521.1"/>
    <property type="molecule type" value="Genomic_DNA"/>
</dbReference>
<accession>A0A9P6MFD7</accession>